<dbReference type="EMBL" id="KN880902">
    <property type="protein sequence ID" value="KIY61633.1"/>
    <property type="molecule type" value="Genomic_DNA"/>
</dbReference>
<protein>
    <submittedName>
        <fullName evidence="2">Uncharacterized protein</fullName>
    </submittedName>
</protein>
<feature type="region of interest" description="Disordered" evidence="1">
    <location>
        <begin position="1"/>
        <end position="38"/>
    </location>
</feature>
<gene>
    <name evidence="2" type="ORF">CYLTODRAFT_459706</name>
</gene>
<evidence type="ECO:0000313" key="3">
    <source>
        <dbReference type="Proteomes" id="UP000054007"/>
    </source>
</evidence>
<organism evidence="2 3">
    <name type="scientific">Cylindrobasidium torrendii FP15055 ss-10</name>
    <dbReference type="NCBI Taxonomy" id="1314674"/>
    <lineage>
        <taxon>Eukaryota</taxon>
        <taxon>Fungi</taxon>
        <taxon>Dikarya</taxon>
        <taxon>Basidiomycota</taxon>
        <taxon>Agaricomycotina</taxon>
        <taxon>Agaricomycetes</taxon>
        <taxon>Agaricomycetidae</taxon>
        <taxon>Agaricales</taxon>
        <taxon>Marasmiineae</taxon>
        <taxon>Physalacriaceae</taxon>
        <taxon>Cylindrobasidium</taxon>
    </lineage>
</organism>
<reference evidence="2 3" key="1">
    <citation type="journal article" date="2015" name="Fungal Genet. Biol.">
        <title>Evolution of novel wood decay mechanisms in Agaricales revealed by the genome sequences of Fistulina hepatica and Cylindrobasidium torrendii.</title>
        <authorList>
            <person name="Floudas D."/>
            <person name="Held B.W."/>
            <person name="Riley R."/>
            <person name="Nagy L.G."/>
            <person name="Koehler G."/>
            <person name="Ransdell A.S."/>
            <person name="Younus H."/>
            <person name="Chow J."/>
            <person name="Chiniquy J."/>
            <person name="Lipzen A."/>
            <person name="Tritt A."/>
            <person name="Sun H."/>
            <person name="Haridas S."/>
            <person name="LaButti K."/>
            <person name="Ohm R.A."/>
            <person name="Kues U."/>
            <person name="Blanchette R.A."/>
            <person name="Grigoriev I.V."/>
            <person name="Minto R.E."/>
            <person name="Hibbett D.S."/>
        </authorList>
    </citation>
    <scope>NUCLEOTIDE SEQUENCE [LARGE SCALE GENOMIC DNA]</scope>
    <source>
        <strain evidence="2 3">FP15055 ss-10</strain>
    </source>
</reference>
<sequence length="252" mass="27908">MSKNILTKLQARKSGGTGSSGTRHNVQNLDGDVPSSNDTVISSSTRLVKCLPRSKSISYQRNIGAPPPSSREDYMLMVRDWVEGVSASVNYAIPSARHCPHNEFVPCPLPRLRRYKTQSALGKRPQRTPCVNDSADEADVESEIEARKKIPRYYESDSDASLPTVESEQDFDGPTTPRDATPAHARVHIATISPPSDRWQVSWERVRSDSGIERALSPVPAEVGFFDESDVTVPSWTTLEQELEEIDEGTKV</sequence>
<dbReference type="AlphaFoldDB" id="A0A0D7ATD7"/>
<dbReference type="Proteomes" id="UP000054007">
    <property type="component" value="Unassembled WGS sequence"/>
</dbReference>
<feature type="compositionally biased region" description="Polar residues" evidence="1">
    <location>
        <begin position="23"/>
        <end position="38"/>
    </location>
</feature>
<proteinExistence type="predicted"/>
<evidence type="ECO:0000256" key="1">
    <source>
        <dbReference type="SAM" id="MobiDB-lite"/>
    </source>
</evidence>
<evidence type="ECO:0000313" key="2">
    <source>
        <dbReference type="EMBL" id="KIY61633.1"/>
    </source>
</evidence>
<name>A0A0D7ATD7_9AGAR</name>
<keyword evidence="3" id="KW-1185">Reference proteome</keyword>
<accession>A0A0D7ATD7</accession>
<feature type="region of interest" description="Disordered" evidence="1">
    <location>
        <begin position="155"/>
        <end position="182"/>
    </location>
</feature>